<evidence type="ECO:0000256" key="5">
    <source>
        <dbReference type="ARBA" id="ARBA00023277"/>
    </source>
</evidence>
<evidence type="ECO:0000256" key="2">
    <source>
        <dbReference type="ARBA" id="ARBA00022651"/>
    </source>
</evidence>
<evidence type="ECO:0000256" key="7">
    <source>
        <dbReference type="ARBA" id="ARBA00023326"/>
    </source>
</evidence>
<evidence type="ECO:0000256" key="3">
    <source>
        <dbReference type="ARBA" id="ARBA00022737"/>
    </source>
</evidence>
<dbReference type="SMART" id="SM00633">
    <property type="entry name" value="Glyco_10"/>
    <property type="match status" value="2"/>
</dbReference>
<keyword evidence="5" id="KW-0119">Carbohydrate metabolism</keyword>
<dbReference type="Pfam" id="PF00331">
    <property type="entry name" value="Glyco_hydro_10"/>
    <property type="match status" value="2"/>
</dbReference>
<accession>A0A6N2MG66</accession>
<dbReference type="GO" id="GO:0031176">
    <property type="term" value="F:endo-1,4-beta-xylanase activity"/>
    <property type="evidence" value="ECO:0007669"/>
    <property type="project" value="UniProtKB-ARBA"/>
</dbReference>
<feature type="chain" id="PRO_5027079198" description="GH10 domain-containing protein" evidence="10">
    <location>
        <begin position="25"/>
        <end position="1668"/>
    </location>
</feature>
<evidence type="ECO:0000313" key="12">
    <source>
        <dbReference type="EMBL" id="VFU53258.1"/>
    </source>
</evidence>
<dbReference type="PANTHER" id="PTHR31490:SF1">
    <property type="entry name" value="ENDO-1,4-BETA-XYLANASE 1"/>
    <property type="match status" value="1"/>
</dbReference>
<dbReference type="PANTHER" id="PTHR31490">
    <property type="entry name" value="GLYCOSYL HYDROLASE"/>
    <property type="match status" value="1"/>
</dbReference>
<dbReference type="EMBL" id="CAADRP010001818">
    <property type="protein sequence ID" value="VFU53258.1"/>
    <property type="molecule type" value="Genomic_DNA"/>
</dbReference>
<feature type="domain" description="GH10" evidence="11">
    <location>
        <begin position="407"/>
        <end position="699"/>
    </location>
</feature>
<evidence type="ECO:0000256" key="4">
    <source>
        <dbReference type="ARBA" id="ARBA00022801"/>
    </source>
</evidence>
<gene>
    <name evidence="12" type="ORF">SVIM_LOCUS369451</name>
</gene>
<evidence type="ECO:0000256" key="8">
    <source>
        <dbReference type="PROSITE-ProRule" id="PRU10061"/>
    </source>
</evidence>
<name>A0A6N2MG66_SALVM</name>
<dbReference type="PROSITE" id="PS51760">
    <property type="entry name" value="GH10_2"/>
    <property type="match status" value="2"/>
</dbReference>
<feature type="region of interest" description="Disordered" evidence="9">
    <location>
        <begin position="746"/>
        <end position="765"/>
    </location>
</feature>
<dbReference type="InterPro" id="IPR031158">
    <property type="entry name" value="GH10_AS"/>
</dbReference>
<comment type="similarity">
    <text evidence="1">Belongs to the glycosyl hydrolase 10 (cellulase F) family.</text>
</comment>
<sequence length="1668" mass="185808">MEILFSSLALVSAVILHLGLFAESISVYQATDTGPVGAGDDNVILNPRFEDGLNNWSGKGCKIELHESMEDGKIFPQSGKFFASATNRTEIWNGIEQDITGRVQRKVAYQVTAVVRIHVDNVTSAGVQITLWLQEPDFREQYIAIANSQVTDKDWVQLQGEFLLNGFPSRLVIYLEGPSPGTDILVNSLVVKRAEKIPASARPISKNATFGGNIIENSYLDDGTTGWFPLGNCALSVGTGSPHVLPPMARDSLGTYESLSGRYIIVTNRSDSWMGPAQMITDKLKLYLTYQVSAWVRIGPGATGPQIVNVALSVDSQWINGGEVELNDDKWHEIGGSFRIEKQPSNVMVYVQGPASGVDLLVSGLQIFPVNRQVRFKYLKKQIDKIRKRDIILKFSRLESSSTVRNSVKVRQIKNSFPLGSCVTRTGMDNEKFVKFLVKSFNWAVFENELKWSWTEPQEGKFNYRDADELLDLCKSYNIEVRGHCIFWEMEYAIQSWVRSLNASGLMTAVQNRLTGLLTRYKGKFRHYDVNNEMLHGSFYPDRLGKDIRANMFKTARELDPYATLFVNDYHIEDGSDIRSTPEKFIQQILDLQKQGAPVGGIGIQGHIDVPVGPIICSALDKLGILGIPIWFTELDVSCPNEFVRADDLEVVLREAFAHPAVEGVILWGFWELYMSRKNAHLVNADGKINAAEWLSHASGYIDELGEFRFRGFHGTYNVEFVSTTEKFNMTFVVDQATKTNLKQEYQQESSASMETQKDNKGNDHFETVSQNMIGSSSSNAPNIILNHDFSRGLYSWHPNCCDGFVLSADSGHSGFSTKPGGNYAVVSNRKECWQGLEQDITSRISPCSTYSISASVGVSGLVHYPTDVLATLKLEYQNSATSYLRIGKTSVSKEGWEKLGGTFSLATIPDRVVFYLEGPAPGVDLLVESVIITCSCPSECNNARPCAGDGDENIILNPKFEDGLNNWSGRGCKIVLHDSMADGKIVPLSGKVFASATERTQSWNGIQQEITERVQRKLAYEVTAVVRIFGNKVTSADIRATLWVQTPNLREQYIGIANLQATDTDWVQLQGKFLLNSSPKKVVIYIEGPPAGTDILVNSFTVKHAEKIPPSPPPVIENPAFGVNIIQNSNLTDGTNGWFPLGNCSLNVATGSPHILPPTARDSLGPHEPLSGCYILATKRTQTWMGPAQMITDKIKLLLTYQVSAWAKIGSGANGPQNVNVALGVDNQWVNGGQVEINDDRWHEISGSFRIEKQPSKVMVYVQGPAAGVDLMLAGLQIFPVDRKSRFKHLRRQTDKIRKRDVTLKFSGGGSSSVLGTCIKVRQMQNSFPFGSCMSRTNLDNEDFVNFFVKNFNWAVFGNELKWYWTEPQQGNFNYSDADEMLDMCKKNNIEARGHCIFWEVDGTVQQWIKALNKDDMMAAVQNHLTGLLTRYKGKFRHYDVNNEMLHGSFYQDHLGKDIRANMFKTANQLDPSAMLFVNDYHVEDGCDTRSSPEKYIEQILDLQEQGAPVGGIGIQGHIDSPVGPVVSSALDKLGILGLPIWFTELDVSSVNEYVRGDDLEVMLREAYAHPAVDGIMLWGFWELFMSRDNAHLVDAEGELNEAGKRYLALKKEWLTRAHGHVDEQGQFAFRGFHGNYVLEIETVSKKIMKTFVVDKGDSPLVVSIDL</sequence>
<dbReference type="InterPro" id="IPR001000">
    <property type="entry name" value="GH10_dom"/>
</dbReference>
<dbReference type="Gene3D" id="3.20.20.80">
    <property type="entry name" value="Glycosidases"/>
    <property type="match status" value="2"/>
</dbReference>
<feature type="domain" description="GH10" evidence="11">
    <location>
        <begin position="1316"/>
        <end position="1611"/>
    </location>
</feature>
<dbReference type="FunFam" id="3.20.20.80:FF:000104">
    <property type="entry name" value="Endo-1,4-beta-xylanase A"/>
    <property type="match status" value="2"/>
</dbReference>
<reference evidence="12" key="1">
    <citation type="submission" date="2019-03" db="EMBL/GenBank/DDBJ databases">
        <authorList>
            <person name="Mank J."/>
            <person name="Almeida P."/>
        </authorList>
    </citation>
    <scope>NUCLEOTIDE SEQUENCE</scope>
    <source>
        <strain evidence="12">78183</strain>
    </source>
</reference>
<dbReference type="SUPFAM" id="SSF49785">
    <property type="entry name" value="Galactose-binding domain-like"/>
    <property type="match status" value="5"/>
</dbReference>
<keyword evidence="2" id="KW-0858">Xylan degradation</keyword>
<dbReference type="InterPro" id="IPR008979">
    <property type="entry name" value="Galactose-bd-like_sf"/>
</dbReference>
<keyword evidence="7" id="KW-0624">Polysaccharide degradation</keyword>
<organism evidence="12">
    <name type="scientific">Salix viminalis</name>
    <name type="common">Common osier</name>
    <name type="synonym">Basket willow</name>
    <dbReference type="NCBI Taxonomy" id="40686"/>
    <lineage>
        <taxon>Eukaryota</taxon>
        <taxon>Viridiplantae</taxon>
        <taxon>Streptophyta</taxon>
        <taxon>Embryophyta</taxon>
        <taxon>Tracheophyta</taxon>
        <taxon>Spermatophyta</taxon>
        <taxon>Magnoliopsida</taxon>
        <taxon>eudicotyledons</taxon>
        <taxon>Gunneridae</taxon>
        <taxon>Pentapetalae</taxon>
        <taxon>rosids</taxon>
        <taxon>fabids</taxon>
        <taxon>Malpighiales</taxon>
        <taxon>Salicaceae</taxon>
        <taxon>Saliceae</taxon>
        <taxon>Salix</taxon>
    </lineage>
</organism>
<feature type="signal peptide" evidence="10">
    <location>
        <begin position="1"/>
        <end position="24"/>
    </location>
</feature>
<evidence type="ECO:0000256" key="9">
    <source>
        <dbReference type="SAM" id="MobiDB-lite"/>
    </source>
</evidence>
<dbReference type="SUPFAM" id="SSF51445">
    <property type="entry name" value="(Trans)glycosidases"/>
    <property type="match status" value="2"/>
</dbReference>
<evidence type="ECO:0000256" key="1">
    <source>
        <dbReference type="ARBA" id="ARBA00007495"/>
    </source>
</evidence>
<dbReference type="InterPro" id="IPR044846">
    <property type="entry name" value="GH10"/>
</dbReference>
<keyword evidence="6" id="KW-0326">Glycosidase</keyword>
<dbReference type="PRINTS" id="PR00134">
    <property type="entry name" value="GLHYDRLASE10"/>
</dbReference>
<evidence type="ECO:0000256" key="10">
    <source>
        <dbReference type="SAM" id="SignalP"/>
    </source>
</evidence>
<feature type="compositionally biased region" description="Polar residues" evidence="9">
    <location>
        <begin position="746"/>
        <end position="755"/>
    </location>
</feature>
<dbReference type="Gene3D" id="2.60.120.260">
    <property type="entry name" value="Galactose-binding domain-like"/>
    <property type="match status" value="5"/>
</dbReference>
<evidence type="ECO:0000256" key="6">
    <source>
        <dbReference type="ARBA" id="ARBA00023295"/>
    </source>
</evidence>
<dbReference type="InterPro" id="IPR017853">
    <property type="entry name" value="GH"/>
</dbReference>
<keyword evidence="3" id="KW-0677">Repeat</keyword>
<keyword evidence="10" id="KW-0732">Signal</keyword>
<keyword evidence="4" id="KW-0378">Hydrolase</keyword>
<proteinExistence type="inferred from homology"/>
<dbReference type="Pfam" id="PF02018">
    <property type="entry name" value="CBM_4_9"/>
    <property type="match status" value="5"/>
</dbReference>
<protein>
    <recommendedName>
        <fullName evidence="11">GH10 domain-containing protein</fullName>
    </recommendedName>
</protein>
<dbReference type="GO" id="GO:0045493">
    <property type="term" value="P:xylan catabolic process"/>
    <property type="evidence" value="ECO:0007669"/>
    <property type="project" value="UniProtKB-KW"/>
</dbReference>
<evidence type="ECO:0000259" key="11">
    <source>
        <dbReference type="PROSITE" id="PS51760"/>
    </source>
</evidence>
<dbReference type="PROSITE" id="PS00591">
    <property type="entry name" value="GH10_1"/>
    <property type="match status" value="1"/>
</dbReference>
<feature type="active site" description="Nucleophile" evidence="8">
    <location>
        <position position="634"/>
    </location>
</feature>
<dbReference type="FunFam" id="2.60.120.260:FF:000103">
    <property type="entry name" value="Glycosyl hydrolase family 10 protein"/>
    <property type="match status" value="2"/>
</dbReference>
<feature type="compositionally biased region" description="Basic and acidic residues" evidence="9">
    <location>
        <begin position="756"/>
        <end position="765"/>
    </location>
</feature>
<dbReference type="InterPro" id="IPR003305">
    <property type="entry name" value="CenC_carb-bd"/>
</dbReference>